<dbReference type="EMBL" id="JALIDZ010000003">
    <property type="protein sequence ID" value="MCT8971774.1"/>
    <property type="molecule type" value="Genomic_DNA"/>
</dbReference>
<dbReference type="InterPro" id="IPR018762">
    <property type="entry name" value="ChpT_C"/>
</dbReference>
<dbReference type="AlphaFoldDB" id="A0AAW5QY06"/>
<reference evidence="2 3" key="1">
    <citation type="submission" date="2022-04" db="EMBL/GenBank/DDBJ databases">
        <authorList>
            <person name="Ye Y.-Q."/>
            <person name="Du Z.-J."/>
        </authorList>
    </citation>
    <scope>NUCLEOTIDE SEQUENCE [LARGE SCALE GENOMIC DNA]</scope>
    <source>
        <strain evidence="2 3">A6E488</strain>
    </source>
</reference>
<dbReference type="InterPro" id="IPR036890">
    <property type="entry name" value="HATPase_C_sf"/>
</dbReference>
<dbReference type="Proteomes" id="UP001320898">
    <property type="component" value="Unassembled WGS sequence"/>
</dbReference>
<dbReference type="Pfam" id="PF10090">
    <property type="entry name" value="HPTransfase"/>
    <property type="match status" value="1"/>
</dbReference>
<dbReference type="RefSeq" id="WP_261615346.1">
    <property type="nucleotide sequence ID" value="NZ_JALIDZ010000003.1"/>
</dbReference>
<evidence type="ECO:0000259" key="1">
    <source>
        <dbReference type="Pfam" id="PF10090"/>
    </source>
</evidence>
<accession>A0AAW5QY06</accession>
<name>A0AAW5QY06_9HYPH</name>
<gene>
    <name evidence="2" type="ORF">MUB46_07900</name>
</gene>
<proteinExistence type="predicted"/>
<sequence>MTTDPVAMSDLDLAALMCSKLCHDVISPVGAVTNGFEVLEDEKDESMREMALDIIRNNAAKASARLQFLRLAFGAMGGAGDRFPVEEARKLTENLYAGEKATIDWKAPPDSLPKDQVKLLVNLVVLAVSMIPRGGTVTVDVIREGAGGAIISDSEEVSFRISATGSHAVLSDTTRGIFEGVVPEEGLDARSVQAYYAYRLASSLDMPVSFEVDADTIRIAADKS</sequence>
<evidence type="ECO:0000313" key="2">
    <source>
        <dbReference type="EMBL" id="MCT8971774.1"/>
    </source>
</evidence>
<keyword evidence="3" id="KW-1185">Reference proteome</keyword>
<dbReference type="Gene3D" id="1.10.287.130">
    <property type="match status" value="1"/>
</dbReference>
<evidence type="ECO:0000313" key="3">
    <source>
        <dbReference type="Proteomes" id="UP001320898"/>
    </source>
</evidence>
<organism evidence="2 3">
    <name type="scientific">Microbaculum marinisediminis</name>
    <dbReference type="NCBI Taxonomy" id="2931392"/>
    <lineage>
        <taxon>Bacteria</taxon>
        <taxon>Pseudomonadati</taxon>
        <taxon>Pseudomonadota</taxon>
        <taxon>Alphaproteobacteria</taxon>
        <taxon>Hyphomicrobiales</taxon>
        <taxon>Tepidamorphaceae</taxon>
        <taxon>Microbaculum</taxon>
    </lineage>
</organism>
<feature type="domain" description="Histidine phosphotransferase ChpT C-terminal" evidence="1">
    <location>
        <begin position="86"/>
        <end position="215"/>
    </location>
</feature>
<protein>
    <submittedName>
        <fullName evidence="2">Histidine phosphotransferase family protein</fullName>
    </submittedName>
</protein>
<comment type="caution">
    <text evidence="2">The sequence shown here is derived from an EMBL/GenBank/DDBJ whole genome shotgun (WGS) entry which is preliminary data.</text>
</comment>
<dbReference type="Gene3D" id="3.30.565.10">
    <property type="entry name" value="Histidine kinase-like ATPase, C-terminal domain"/>
    <property type="match status" value="1"/>
</dbReference>